<comment type="pathway">
    <text evidence="3">Lipid metabolism; butanoate metabolism.</text>
</comment>
<dbReference type="PANTHER" id="PTHR21432">
    <property type="entry name" value="ACETYL-COA HYDROLASE-RELATED"/>
    <property type="match status" value="1"/>
</dbReference>
<dbReference type="GO" id="GO:0008775">
    <property type="term" value="F:acetate CoA-transferase activity"/>
    <property type="evidence" value="ECO:0007669"/>
    <property type="project" value="InterPro"/>
</dbReference>
<feature type="binding site" evidence="3">
    <location>
        <begin position="218"/>
        <end position="222"/>
    </location>
    <ligand>
        <name>CoA</name>
        <dbReference type="ChEBI" id="CHEBI:57287"/>
    </ligand>
</feature>
<dbReference type="Pfam" id="PF13336">
    <property type="entry name" value="AcetylCoA_hyd_C"/>
    <property type="match status" value="1"/>
</dbReference>
<dbReference type="EC" id="2.8.3.-" evidence="3"/>
<evidence type="ECO:0000259" key="4">
    <source>
        <dbReference type="Pfam" id="PF02550"/>
    </source>
</evidence>
<dbReference type="InterPro" id="IPR046433">
    <property type="entry name" value="ActCoA_hydro"/>
</dbReference>
<dbReference type="Gene3D" id="3.40.1080.10">
    <property type="entry name" value="Glutaconate Coenzyme A-transferase"/>
    <property type="match status" value="1"/>
</dbReference>
<keyword evidence="3" id="KW-0963">Cytoplasm</keyword>
<reference evidence="6 7" key="1">
    <citation type="submission" date="2019-07" db="EMBL/GenBank/DDBJ databases">
        <title>Genome sequencing of 100 strains of the haloalkaliphilic chemolithoautotrophic sulfur-oxidizing bacterium Thioalkalivibrio.</title>
        <authorList>
            <person name="Muyzer G."/>
        </authorList>
    </citation>
    <scope>NUCLEOTIDE SEQUENCE [LARGE SCALE GENOMIC DNA]</scope>
    <source>
        <strain evidence="6 7">ASO4-4</strain>
    </source>
</reference>
<feature type="domain" description="Acetyl-CoA hydrolase/transferase C-terminal" evidence="5">
    <location>
        <begin position="277"/>
        <end position="433"/>
    </location>
</feature>
<dbReference type="PANTHER" id="PTHR21432:SF20">
    <property type="entry name" value="ACETYL-COA HYDROLASE"/>
    <property type="match status" value="1"/>
</dbReference>
<dbReference type="InterPro" id="IPR038460">
    <property type="entry name" value="AcetylCoA_hyd_C_sf"/>
</dbReference>
<name>A0A562RRH6_9BACT</name>
<dbReference type="HAMAP" id="MF_03228">
    <property type="entry name" value="But_CoA_trans"/>
    <property type="match status" value="1"/>
</dbReference>
<dbReference type="SUPFAM" id="SSF100950">
    <property type="entry name" value="NagB/RpiA/CoA transferase-like"/>
    <property type="match status" value="2"/>
</dbReference>
<comment type="function">
    <text evidence="3">Coenzyme A-transferase that converts butyrate to butyryl-CoA.</text>
</comment>
<sequence>MDMQALYRTKLVSPEQAVSIVRSGQWVDYGNFLCAPLTLDAALAKRAEELEEVKVRAVGFPGLAAVAMADPSGERFIYNNWHFTGGDRILHDKGLCSYIPILYHEGPRYYERDIESDVYMVRCASMDSNGFFNYGVANSVQRAQIESARTIIVEVNSSMPVCHGGYDEAIHISQVDFVVESDNAPMFALKEPAVSREDMKIAEHVVSRIPDGACLQLGIGGLPNAIGRMIADSTIRDLGVHTEMLVDSYIDMYEAGRISGRMKRDLPGKMTYTFALGSQRLYDFLHHNPLCASYPVDYVNAPARIASNPRAVSINNAVEVDLYGQISSESSGIRHISGTGGQFDFAFGCYHSEGGQSFICLRSTTTDKQGNRKTRIRPTLEPGTIVTLPRTVTHWVVTEYGMANLKGKSTWERAEALIGIAHPDYREELMQEAARMNIWKRRLHPTGLSSEIRMAV</sequence>
<comment type="similarity">
    <text evidence="1 3">Belongs to the acetyl-CoA hydrolase/transferase family.</text>
</comment>
<dbReference type="GO" id="GO:0005737">
    <property type="term" value="C:cytoplasm"/>
    <property type="evidence" value="ECO:0007669"/>
    <property type="project" value="UniProtKB-SubCell"/>
</dbReference>
<keyword evidence="2 3" id="KW-0808">Transferase</keyword>
<dbReference type="UniPathway" id="UPA00863"/>
<feature type="binding site" evidence="3">
    <location>
        <position position="318"/>
    </location>
    <ligand>
        <name>CoA</name>
        <dbReference type="ChEBI" id="CHEBI:57287"/>
    </ligand>
</feature>
<dbReference type="AlphaFoldDB" id="A0A562RRH6"/>
<comment type="catalytic activity">
    <reaction evidence="3">
        <text>butanoate + acetyl-CoA = butanoyl-CoA + acetate</text>
        <dbReference type="Rhea" id="RHEA:30071"/>
        <dbReference type="ChEBI" id="CHEBI:17968"/>
        <dbReference type="ChEBI" id="CHEBI:30089"/>
        <dbReference type="ChEBI" id="CHEBI:57288"/>
        <dbReference type="ChEBI" id="CHEBI:57371"/>
    </reaction>
</comment>
<dbReference type="Gene3D" id="3.40.1080.20">
    <property type="entry name" value="Acetyl-CoA hydrolase/transferase C-terminal domain"/>
    <property type="match status" value="1"/>
</dbReference>
<evidence type="ECO:0000259" key="5">
    <source>
        <dbReference type="Pfam" id="PF13336"/>
    </source>
</evidence>
<evidence type="ECO:0000313" key="7">
    <source>
        <dbReference type="Proteomes" id="UP000318307"/>
    </source>
</evidence>
<dbReference type="InterPro" id="IPR026888">
    <property type="entry name" value="AcetylCoA_hyd_C"/>
</dbReference>
<dbReference type="OrthoDB" id="9801795at2"/>
<evidence type="ECO:0000256" key="3">
    <source>
        <dbReference type="HAMAP-Rule" id="MF_03228"/>
    </source>
</evidence>
<dbReference type="InterPro" id="IPR023990">
    <property type="entry name" value="Butryl-CoA_acetate_CoA_Tfrase"/>
</dbReference>
<keyword evidence="3" id="KW-0276">Fatty acid metabolism</keyword>
<gene>
    <name evidence="6" type="ORF">LZ24_02078</name>
</gene>
<dbReference type="Pfam" id="PF02550">
    <property type="entry name" value="AcetylCoA_hydro"/>
    <property type="match status" value="1"/>
</dbReference>
<feature type="domain" description="Acetyl-CoA hydrolase/transferase N-terminal" evidence="4">
    <location>
        <begin position="3"/>
        <end position="185"/>
    </location>
</feature>
<protein>
    <recommendedName>
        <fullName evidence="3">Probable butyrate:acetyl-CoA coenzyme A-transferase</fullName>
        <shortName evidence="3">Butyrate CoA-transferase</shortName>
        <ecNumber evidence="3">2.8.3.-</ecNumber>
    </recommendedName>
</protein>
<evidence type="ECO:0000256" key="1">
    <source>
        <dbReference type="ARBA" id="ARBA00009632"/>
    </source>
</evidence>
<dbReference type="EMBL" id="VLLC01000015">
    <property type="protein sequence ID" value="TWI71114.1"/>
    <property type="molecule type" value="Genomic_DNA"/>
</dbReference>
<dbReference type="RefSeq" id="WP_144685163.1">
    <property type="nucleotide sequence ID" value="NZ_VLLC01000015.1"/>
</dbReference>
<dbReference type="Proteomes" id="UP000318307">
    <property type="component" value="Unassembled WGS sequence"/>
</dbReference>
<proteinExistence type="inferred from homology"/>
<keyword evidence="3" id="KW-0443">Lipid metabolism</keyword>
<keyword evidence="7" id="KW-1185">Reference proteome</keyword>
<comment type="subcellular location">
    <subcellularLocation>
        <location evidence="3">Cytoplasm</location>
    </subcellularLocation>
</comment>
<dbReference type="GO" id="GO:0019605">
    <property type="term" value="P:butyrate metabolic process"/>
    <property type="evidence" value="ECO:0007669"/>
    <property type="project" value="UniProtKB-UniRule"/>
</dbReference>
<evidence type="ECO:0000256" key="2">
    <source>
        <dbReference type="ARBA" id="ARBA00022679"/>
    </source>
</evidence>
<dbReference type="GO" id="GO:0006084">
    <property type="term" value="P:acetyl-CoA metabolic process"/>
    <property type="evidence" value="ECO:0007669"/>
    <property type="project" value="UniProtKB-UniRule"/>
</dbReference>
<dbReference type="GO" id="GO:0006083">
    <property type="term" value="P:acetate metabolic process"/>
    <property type="evidence" value="ECO:0007669"/>
    <property type="project" value="InterPro"/>
</dbReference>
<dbReference type="Gene3D" id="3.30.750.70">
    <property type="entry name" value="4-hydroxybutyrate coenzyme like domains"/>
    <property type="match status" value="1"/>
</dbReference>
<comment type="caution">
    <text evidence="6">The sequence shown here is derived from an EMBL/GenBank/DDBJ whole genome shotgun (WGS) entry which is preliminary data.</text>
</comment>
<accession>A0A562RRH6</accession>
<feature type="binding site" evidence="3">
    <location>
        <position position="341"/>
    </location>
    <ligand>
        <name>CoA</name>
        <dbReference type="ChEBI" id="CHEBI:57287"/>
    </ligand>
</feature>
<dbReference type="InterPro" id="IPR003702">
    <property type="entry name" value="ActCoA_hydro_N"/>
</dbReference>
<dbReference type="InterPro" id="IPR037171">
    <property type="entry name" value="NagB/RpiA_transferase-like"/>
</dbReference>
<feature type="active site" description="5-glutamyl coenzyme A thioester intermediate" evidence="3">
    <location>
        <position position="243"/>
    </location>
</feature>
<organism evidence="6 7">
    <name type="scientific">Desulfobotulus alkaliphilus</name>
    <dbReference type="NCBI Taxonomy" id="622671"/>
    <lineage>
        <taxon>Bacteria</taxon>
        <taxon>Pseudomonadati</taxon>
        <taxon>Thermodesulfobacteriota</taxon>
        <taxon>Desulfobacteria</taxon>
        <taxon>Desulfobacterales</taxon>
        <taxon>Desulfobacteraceae</taxon>
        <taxon>Desulfobotulus</taxon>
    </lineage>
</organism>
<evidence type="ECO:0000313" key="6">
    <source>
        <dbReference type="EMBL" id="TWI71114.1"/>
    </source>
</evidence>